<keyword evidence="2" id="KW-0805">Transcription regulation</keyword>
<dbReference type="CDD" id="cd05466">
    <property type="entry name" value="PBP2_LTTR_substrate"/>
    <property type="match status" value="1"/>
</dbReference>
<keyword evidence="7" id="KW-1185">Reference proteome</keyword>
<dbReference type="SUPFAM" id="SSF53850">
    <property type="entry name" value="Periplasmic binding protein-like II"/>
    <property type="match status" value="1"/>
</dbReference>
<dbReference type="Gene3D" id="3.40.190.290">
    <property type="match status" value="1"/>
</dbReference>
<evidence type="ECO:0000256" key="3">
    <source>
        <dbReference type="ARBA" id="ARBA00023125"/>
    </source>
</evidence>
<accession>A0ABS2C3E2</accession>
<dbReference type="PROSITE" id="PS50931">
    <property type="entry name" value="HTH_LYSR"/>
    <property type="match status" value="1"/>
</dbReference>
<keyword evidence="3" id="KW-0238">DNA-binding</keyword>
<dbReference type="InterPro" id="IPR036390">
    <property type="entry name" value="WH_DNA-bd_sf"/>
</dbReference>
<evidence type="ECO:0000256" key="2">
    <source>
        <dbReference type="ARBA" id="ARBA00023015"/>
    </source>
</evidence>
<dbReference type="RefSeq" id="WP_203585395.1">
    <property type="nucleotide sequence ID" value="NZ_JACOPV010000016.1"/>
</dbReference>
<dbReference type="Pfam" id="PF00126">
    <property type="entry name" value="HTH_1"/>
    <property type="match status" value="1"/>
</dbReference>
<comment type="caution">
    <text evidence="6">The sequence shown here is derived from an EMBL/GenBank/DDBJ whole genome shotgun (WGS) entry which is preliminary data.</text>
</comment>
<sequence>MLGNLNDVDLRMLRTFCTIVEAGGFTAAQVRLNMSLPRLSVVIRDLEIRVGYSLCKRGKSGFQLTDEGMATYTAAQELFADIERFRQKTVAVNGRSQEHLQLGTVDSLATMPNSPLPFAIARFRKSNPRVRLQLHVMRPDELEQAVLEERLHLAIGAFHHRLSGLDYKPLFDEEQNLYCSAEHPFFNRPDESLTIDEISASDYVDRGYVAENRRPYELHFRNMISAFSMEAIALLLFSGSYIGYLPTHYAQTWVEQGRLRPILADRLSYISAFHCITRQGLQIQTGLAGFLAALMIDSSQPPTE</sequence>
<evidence type="ECO:0000256" key="1">
    <source>
        <dbReference type="ARBA" id="ARBA00009437"/>
    </source>
</evidence>
<feature type="domain" description="HTH lysR-type" evidence="5">
    <location>
        <begin position="8"/>
        <end position="65"/>
    </location>
</feature>
<evidence type="ECO:0000256" key="4">
    <source>
        <dbReference type="ARBA" id="ARBA00023163"/>
    </source>
</evidence>
<dbReference type="SUPFAM" id="SSF46785">
    <property type="entry name" value="Winged helix' DNA-binding domain"/>
    <property type="match status" value="1"/>
</dbReference>
<dbReference type="Pfam" id="PF03466">
    <property type="entry name" value="LysR_substrate"/>
    <property type="match status" value="1"/>
</dbReference>
<comment type="similarity">
    <text evidence="1">Belongs to the LysR transcriptional regulatory family.</text>
</comment>
<dbReference type="Proteomes" id="UP000745663">
    <property type="component" value="Unassembled WGS sequence"/>
</dbReference>
<dbReference type="PANTHER" id="PTHR30126">
    <property type="entry name" value="HTH-TYPE TRANSCRIPTIONAL REGULATOR"/>
    <property type="match status" value="1"/>
</dbReference>
<keyword evidence="4" id="KW-0804">Transcription</keyword>
<evidence type="ECO:0000313" key="6">
    <source>
        <dbReference type="EMBL" id="MBM5460397.1"/>
    </source>
</evidence>
<organism evidence="6 7">
    <name type="scientific">Pseudomonas arcuscaelestis</name>
    <dbReference type="NCBI Taxonomy" id="2710591"/>
    <lineage>
        <taxon>Bacteria</taxon>
        <taxon>Pseudomonadati</taxon>
        <taxon>Pseudomonadota</taxon>
        <taxon>Gammaproteobacteria</taxon>
        <taxon>Pseudomonadales</taxon>
        <taxon>Pseudomonadaceae</taxon>
        <taxon>Pseudomonas</taxon>
    </lineage>
</organism>
<dbReference type="Gene3D" id="1.10.10.10">
    <property type="entry name" value="Winged helix-like DNA-binding domain superfamily/Winged helix DNA-binding domain"/>
    <property type="match status" value="1"/>
</dbReference>
<proteinExistence type="inferred from homology"/>
<gene>
    <name evidence="6" type="ORF">H8F21_22790</name>
</gene>
<dbReference type="PANTHER" id="PTHR30126:SF98">
    <property type="entry name" value="HTH-TYPE TRANSCRIPTIONAL ACTIVATOR BAUR"/>
    <property type="match status" value="1"/>
</dbReference>
<evidence type="ECO:0000259" key="5">
    <source>
        <dbReference type="PROSITE" id="PS50931"/>
    </source>
</evidence>
<dbReference type="InterPro" id="IPR005119">
    <property type="entry name" value="LysR_subst-bd"/>
</dbReference>
<name>A0ABS2C3E2_9PSED</name>
<dbReference type="EMBL" id="JACOPV010000016">
    <property type="protein sequence ID" value="MBM5460397.1"/>
    <property type="molecule type" value="Genomic_DNA"/>
</dbReference>
<dbReference type="InterPro" id="IPR036388">
    <property type="entry name" value="WH-like_DNA-bd_sf"/>
</dbReference>
<protein>
    <submittedName>
        <fullName evidence="6">LysR family transcriptional regulator</fullName>
    </submittedName>
</protein>
<dbReference type="InterPro" id="IPR000847">
    <property type="entry name" value="LysR_HTH_N"/>
</dbReference>
<reference evidence="6 7" key="1">
    <citation type="submission" date="2020-08" db="EMBL/GenBank/DDBJ databases">
        <title>Description of novel Pseudomonas species.</title>
        <authorList>
            <person name="Duman M."/>
            <person name="Mulet M."/>
            <person name="Altun S."/>
            <person name="Saticioglu I.B."/>
            <person name="Lalucat J."/>
            <person name="Garcia-Valdes E."/>
        </authorList>
    </citation>
    <scope>NUCLEOTIDE SEQUENCE [LARGE SCALE GENOMIC DNA]</scope>
    <source>
        <strain evidence="6 7">P66</strain>
    </source>
</reference>
<evidence type="ECO:0000313" key="7">
    <source>
        <dbReference type="Proteomes" id="UP000745663"/>
    </source>
</evidence>